<dbReference type="OrthoDB" id="5245088at2"/>
<dbReference type="RefSeq" id="WP_096197336.1">
    <property type="nucleotide sequence ID" value="NZ_JBQQGT010000054.1"/>
</dbReference>
<keyword evidence="1" id="KW-0732">Signal</keyword>
<evidence type="ECO:0000259" key="3">
    <source>
        <dbReference type="Pfam" id="PF01551"/>
    </source>
</evidence>
<feature type="domain" description="M23ase beta-sheet core" evidence="3">
    <location>
        <begin position="72"/>
        <end position="170"/>
    </location>
</feature>
<protein>
    <recommendedName>
        <fullName evidence="3">M23ase beta-sheet core domain-containing protein</fullName>
    </recommendedName>
</protein>
<dbReference type="EMBL" id="NRGR01000020">
    <property type="protein sequence ID" value="PCC38663.1"/>
    <property type="molecule type" value="Genomic_DNA"/>
</dbReference>
<evidence type="ECO:0000256" key="2">
    <source>
        <dbReference type="SAM" id="MobiDB-lite"/>
    </source>
</evidence>
<dbReference type="InterPro" id="IPR011055">
    <property type="entry name" value="Dup_hybrid_motif"/>
</dbReference>
<evidence type="ECO:0000256" key="1">
    <source>
        <dbReference type="ARBA" id="ARBA00022729"/>
    </source>
</evidence>
<feature type="region of interest" description="Disordered" evidence="2">
    <location>
        <begin position="185"/>
        <end position="257"/>
    </location>
</feature>
<dbReference type="Pfam" id="PF01551">
    <property type="entry name" value="Peptidase_M23"/>
    <property type="match status" value="1"/>
</dbReference>
<dbReference type="SUPFAM" id="SSF51261">
    <property type="entry name" value="Duplicated hybrid motif"/>
    <property type="match status" value="1"/>
</dbReference>
<dbReference type="PANTHER" id="PTHR21666:SF289">
    <property type="entry name" value="L-ALA--D-GLU ENDOPEPTIDASE"/>
    <property type="match status" value="1"/>
</dbReference>
<gene>
    <name evidence="4" type="ORF">CIK66_12015</name>
</gene>
<dbReference type="InterPro" id="IPR050570">
    <property type="entry name" value="Cell_wall_metabolism_enzyme"/>
</dbReference>
<dbReference type="AlphaFoldDB" id="A0A2A3YH64"/>
<reference evidence="4 5" key="1">
    <citation type="journal article" date="2017" name="Elife">
        <title>Extensive horizontal gene transfer in cheese-associated bacteria.</title>
        <authorList>
            <person name="Bonham K.S."/>
            <person name="Wolfe B.E."/>
            <person name="Dutton R.J."/>
        </authorList>
    </citation>
    <scope>NUCLEOTIDE SEQUENCE [LARGE SCALE GENOMIC DNA]</scope>
    <source>
        <strain evidence="4 5">341_9</strain>
    </source>
</reference>
<dbReference type="Gene3D" id="2.70.70.10">
    <property type="entry name" value="Glucose Permease (Domain IIA)"/>
    <property type="match status" value="1"/>
</dbReference>
<dbReference type="CDD" id="cd12797">
    <property type="entry name" value="M23_peptidase"/>
    <property type="match status" value="1"/>
</dbReference>
<comment type="caution">
    <text evidence="4">The sequence shown here is derived from an EMBL/GenBank/DDBJ whole genome shotgun (WGS) entry which is preliminary data.</text>
</comment>
<keyword evidence="5" id="KW-1185">Reference proteome</keyword>
<evidence type="ECO:0000313" key="4">
    <source>
        <dbReference type="EMBL" id="PCC38663.1"/>
    </source>
</evidence>
<proteinExistence type="predicted"/>
<accession>A0A2A3YH64</accession>
<dbReference type="PANTHER" id="PTHR21666">
    <property type="entry name" value="PEPTIDASE-RELATED"/>
    <property type="match status" value="1"/>
</dbReference>
<evidence type="ECO:0000313" key="5">
    <source>
        <dbReference type="Proteomes" id="UP000218598"/>
    </source>
</evidence>
<organism evidence="4 5">
    <name type="scientific">Brachybacterium alimentarium</name>
    <dbReference type="NCBI Taxonomy" id="47845"/>
    <lineage>
        <taxon>Bacteria</taxon>
        <taxon>Bacillati</taxon>
        <taxon>Actinomycetota</taxon>
        <taxon>Actinomycetes</taxon>
        <taxon>Micrococcales</taxon>
        <taxon>Dermabacteraceae</taxon>
        <taxon>Brachybacterium</taxon>
    </lineage>
</organism>
<dbReference type="GO" id="GO:0004222">
    <property type="term" value="F:metalloendopeptidase activity"/>
    <property type="evidence" value="ECO:0007669"/>
    <property type="project" value="TreeGrafter"/>
</dbReference>
<sequence>MTPPPAAGRPRPAPASLRRVVRAVLCVLCVVLGVAICAPARSAPSPRWQWPIPAPHEVVEVFDAPDQPYGAGHRGIDIAVDGPGAEVRAVEVGTVRFAGAVAGRGVVSVLHADGLISTYEPVQASVQQGQKVEAGDVLGTVAPESATGSHCTEVLCLHLGARRGQEYLDPLLLLGERGPSVLLPWTDGDASDRTGSAVPDGLGTSAARTGPVHSGSSDPVPSVERPRTTASGHSRSRPGSGAPRPAVSSGPRPALLA</sequence>
<name>A0A2A3YH64_9MICO</name>
<dbReference type="InterPro" id="IPR016047">
    <property type="entry name" value="M23ase_b-sheet_dom"/>
</dbReference>
<dbReference type="Proteomes" id="UP000218598">
    <property type="component" value="Unassembled WGS sequence"/>
</dbReference>